<dbReference type="EMBL" id="JAUSQU010000001">
    <property type="protein sequence ID" value="MDP9841010.1"/>
    <property type="molecule type" value="Genomic_DNA"/>
</dbReference>
<protein>
    <submittedName>
        <fullName evidence="2">Uncharacterized protein</fullName>
    </submittedName>
</protein>
<accession>A0ABT9Q3H8</accession>
<feature type="compositionally biased region" description="Polar residues" evidence="1">
    <location>
        <begin position="214"/>
        <end position="225"/>
    </location>
</feature>
<dbReference type="Proteomes" id="UP001225356">
    <property type="component" value="Unassembled WGS sequence"/>
</dbReference>
<keyword evidence="3" id="KW-1185">Reference proteome</keyword>
<evidence type="ECO:0000313" key="2">
    <source>
        <dbReference type="EMBL" id="MDP9841010.1"/>
    </source>
</evidence>
<dbReference type="SUPFAM" id="SSF55486">
    <property type="entry name" value="Metalloproteases ('zincins'), catalytic domain"/>
    <property type="match status" value="1"/>
</dbReference>
<evidence type="ECO:0000313" key="3">
    <source>
        <dbReference type="Proteomes" id="UP001225356"/>
    </source>
</evidence>
<name>A0ABT9Q3H8_9ACTN</name>
<evidence type="ECO:0000256" key="1">
    <source>
        <dbReference type="SAM" id="MobiDB-lite"/>
    </source>
</evidence>
<feature type="region of interest" description="Disordered" evidence="1">
    <location>
        <begin position="198"/>
        <end position="225"/>
    </location>
</feature>
<proteinExistence type="predicted"/>
<dbReference type="RefSeq" id="WP_307553966.1">
    <property type="nucleotide sequence ID" value="NZ_JAUSQU010000001.1"/>
</dbReference>
<comment type="caution">
    <text evidence="2">The sequence shown here is derived from an EMBL/GenBank/DDBJ whole genome shotgun (WGS) entry which is preliminary data.</text>
</comment>
<dbReference type="InterPro" id="IPR024079">
    <property type="entry name" value="MetalloPept_cat_dom_sf"/>
</dbReference>
<reference evidence="2 3" key="1">
    <citation type="submission" date="2023-07" db="EMBL/GenBank/DDBJ databases">
        <title>Sequencing the genomes of 1000 actinobacteria strains.</title>
        <authorList>
            <person name="Klenk H.-P."/>
        </authorList>
    </citation>
    <scope>NUCLEOTIDE SEQUENCE [LARGE SCALE GENOMIC DNA]</scope>
    <source>
        <strain evidence="2 3">DSM 46740</strain>
    </source>
</reference>
<dbReference type="Gene3D" id="3.40.390.10">
    <property type="entry name" value="Collagenase (Catalytic Domain)"/>
    <property type="match status" value="1"/>
</dbReference>
<organism evidence="2 3">
    <name type="scientific">Streptosporangium lutulentum</name>
    <dbReference type="NCBI Taxonomy" id="1461250"/>
    <lineage>
        <taxon>Bacteria</taxon>
        <taxon>Bacillati</taxon>
        <taxon>Actinomycetota</taxon>
        <taxon>Actinomycetes</taxon>
        <taxon>Streptosporangiales</taxon>
        <taxon>Streptosporangiaceae</taxon>
        <taxon>Streptosporangium</taxon>
    </lineage>
</organism>
<sequence length="225" mass="24100">MPNLSDSCRVDRLPVSVRKLARDAGMSFPLSLRAFLRDAPCPHTECVTLHLKSLSEPNVPVRTMLVSMRTVYNTANVGVRVGSREDLGGNAFAMLRDLDTGTCIMGGTPTAEQTTLFANRNNVGINDIVIYFVRTTNPGSNGCANHPTGRPGAVVTRGATQWTLAHEIGHVLGLRHVDDPPPPNPGAPSPLLDRLMTGRGTASITNPPPDLINTEVTTMRSSPLT</sequence>
<gene>
    <name evidence="2" type="ORF">J2853_000221</name>
</gene>